<keyword evidence="1" id="KW-0732">Signal</keyword>
<sequence>MKHLTYLIVILLYSIVFSQPVPVGHWSFDNPNDLTNADIGNSLTLTGSHSAVAGPEDGDGAVRIGIGSYYLLDHGLPASGGGSNVNEFSLVFDIKIPVISPWYCFYQTDLSNVSDGEFFINPSGNIGVGDTYYTQDALAINEWYRIGISVKNGDRYDIYIDGYKSLKGKPGQIDGRFSFDLNGVLLFADNNSEDHELDVADVKLFSTALTDQEMKDLGGYHDRPPVVIAPPDTVILPYLQSPTESSIYVCWHASISPKSIVEYGTSESLGSSATGDVYIWEDFTTWHWVKLTNLQPGTVYYYRAISDTMKSDIYKFKTPPSIGQKTGHIRFAIIGDTRTYPNQFTNVVSSIREKVTEIYGDPDIENNLNLILSNGDIVTYGPTLSQYKAEWFEPLSGVTANVPMMVSIGDHEHDADNYYNYMKYEDFAGPQGERYYSFQYGRVLFIAVHSIFHTDVQLQWLDNLLQTAEADSTIDWVIAYTHRPGHSEIWPDGNESYVQDHVIPIMSKYSKADILTYGHSHAYERGQVTDVSLRLLENGGGGAELDRWREYPNQTDYPEIQKTYDYWSYTIIDIDVENKRYDGAMYAIGLDEIEFDNIKVDQFFRDKKTETPPTKPGVIEPAHGSEVSQPIILHASEYQGVYEILSSQFQVTSQQGNYTNSRVDNKRDFENIYSDTGAPHFIPIDKNAVIDLTKCSLENESLVDGNTYWWRVRYRDRNLQWSSWSEEYAFTFTTKTDVDNDPGVIKESNLYNNYPNPFNPSTVIKFDVAKTGKVTLRVYTVEGKLVKELMNNEVKSGSYSVTWNGTDSFGTKMSSGIYFYKLQTSDYQKIGKAILVK</sequence>
<accession>A0A3B1CM73</accession>
<dbReference type="Gene3D" id="2.60.40.10">
    <property type="entry name" value="Immunoglobulins"/>
    <property type="match status" value="1"/>
</dbReference>
<dbReference type="SUPFAM" id="SSF49899">
    <property type="entry name" value="Concanavalin A-like lectins/glucanases"/>
    <property type="match status" value="1"/>
</dbReference>
<dbReference type="InterPro" id="IPR013320">
    <property type="entry name" value="ConA-like_dom_sf"/>
</dbReference>
<organism evidence="3">
    <name type="scientific">hydrothermal vent metagenome</name>
    <dbReference type="NCBI Taxonomy" id="652676"/>
    <lineage>
        <taxon>unclassified sequences</taxon>
        <taxon>metagenomes</taxon>
        <taxon>ecological metagenomes</taxon>
    </lineage>
</organism>
<dbReference type="Gene3D" id="2.60.40.380">
    <property type="entry name" value="Purple acid phosphatase-like, N-terminal"/>
    <property type="match status" value="1"/>
</dbReference>
<dbReference type="InterPro" id="IPR025965">
    <property type="entry name" value="FlgD/Vpr_Ig-like"/>
</dbReference>
<name>A0A3B1CM73_9ZZZZ</name>
<protein>
    <recommendedName>
        <fullName evidence="2">Fibronectin type-III domain-containing protein</fullName>
    </recommendedName>
</protein>
<dbReference type="SUPFAM" id="SSF56300">
    <property type="entry name" value="Metallo-dependent phosphatases"/>
    <property type="match status" value="1"/>
</dbReference>
<evidence type="ECO:0000256" key="1">
    <source>
        <dbReference type="ARBA" id="ARBA00022729"/>
    </source>
</evidence>
<feature type="domain" description="Fibronectin type-III" evidence="2">
    <location>
        <begin position="230"/>
        <end position="321"/>
    </location>
</feature>
<dbReference type="PANTHER" id="PTHR45867">
    <property type="entry name" value="PURPLE ACID PHOSPHATASE"/>
    <property type="match status" value="1"/>
</dbReference>
<dbReference type="Gene3D" id="3.60.21.10">
    <property type="match status" value="1"/>
</dbReference>
<dbReference type="InterPro" id="IPR008963">
    <property type="entry name" value="Purple_acid_Pase-like_N"/>
</dbReference>
<dbReference type="InterPro" id="IPR004843">
    <property type="entry name" value="Calcineurin-like_PHP"/>
</dbReference>
<dbReference type="AlphaFoldDB" id="A0A3B1CM73"/>
<dbReference type="NCBIfam" id="TIGR04183">
    <property type="entry name" value="Por_Secre_tail"/>
    <property type="match status" value="1"/>
</dbReference>
<dbReference type="Gene3D" id="2.60.120.200">
    <property type="match status" value="1"/>
</dbReference>
<dbReference type="PANTHER" id="PTHR45867:SF3">
    <property type="entry name" value="ACID PHOSPHATASE TYPE 7"/>
    <property type="match status" value="1"/>
</dbReference>
<evidence type="ECO:0000313" key="3">
    <source>
        <dbReference type="EMBL" id="VAX25084.1"/>
    </source>
</evidence>
<reference evidence="3" key="1">
    <citation type="submission" date="2018-06" db="EMBL/GenBank/DDBJ databases">
        <authorList>
            <person name="Zhirakovskaya E."/>
        </authorList>
    </citation>
    <scope>NUCLEOTIDE SEQUENCE</scope>
</reference>
<dbReference type="InterPro" id="IPR013783">
    <property type="entry name" value="Ig-like_fold"/>
</dbReference>
<dbReference type="Pfam" id="PF16656">
    <property type="entry name" value="Pur_ac_phosph_N"/>
    <property type="match status" value="1"/>
</dbReference>
<dbReference type="InterPro" id="IPR026444">
    <property type="entry name" value="Secre_tail"/>
</dbReference>
<dbReference type="PROSITE" id="PS50853">
    <property type="entry name" value="FN3"/>
    <property type="match status" value="1"/>
</dbReference>
<dbReference type="InterPro" id="IPR029052">
    <property type="entry name" value="Metallo-depent_PP-like"/>
</dbReference>
<dbReference type="EMBL" id="UOGD01000290">
    <property type="protein sequence ID" value="VAX25084.1"/>
    <property type="molecule type" value="Genomic_DNA"/>
</dbReference>
<dbReference type="GO" id="GO:0046872">
    <property type="term" value="F:metal ion binding"/>
    <property type="evidence" value="ECO:0007669"/>
    <property type="project" value="InterPro"/>
</dbReference>
<dbReference type="InterPro" id="IPR015914">
    <property type="entry name" value="PAPs_N"/>
</dbReference>
<evidence type="ECO:0000259" key="2">
    <source>
        <dbReference type="PROSITE" id="PS50853"/>
    </source>
</evidence>
<gene>
    <name evidence="3" type="ORF">MNBD_IGNAVI01-48</name>
</gene>
<dbReference type="GO" id="GO:0003993">
    <property type="term" value="F:acid phosphatase activity"/>
    <property type="evidence" value="ECO:0007669"/>
    <property type="project" value="InterPro"/>
</dbReference>
<dbReference type="SUPFAM" id="SSF49363">
    <property type="entry name" value="Purple acid phosphatase, N-terminal domain"/>
    <property type="match status" value="1"/>
</dbReference>
<dbReference type="Gene3D" id="2.60.40.4070">
    <property type="match status" value="1"/>
</dbReference>
<dbReference type="InterPro" id="IPR003961">
    <property type="entry name" value="FN3_dom"/>
</dbReference>
<dbReference type="Pfam" id="PF13860">
    <property type="entry name" value="FlgD_ig"/>
    <property type="match status" value="1"/>
</dbReference>
<proteinExistence type="predicted"/>
<dbReference type="Pfam" id="PF00149">
    <property type="entry name" value="Metallophos"/>
    <property type="match status" value="1"/>
</dbReference>